<keyword evidence="2" id="KW-1185">Reference proteome</keyword>
<name>A0A642V0R8_9ASCO</name>
<proteinExistence type="predicted"/>
<dbReference type="Proteomes" id="UP000761534">
    <property type="component" value="Unassembled WGS sequence"/>
</dbReference>
<evidence type="ECO:0000313" key="1">
    <source>
        <dbReference type="EMBL" id="KAA8909503.1"/>
    </source>
</evidence>
<sequence length="161" mass="18709">MGRWLTVFIKRLATISAYREVSSSTIDALIDGIKEFKAQTHHYRRHFFSLLDATEKYEAGLTESDVSRKSNCRKVYMCKNGCIPFYNCKERKCTKCSYAGDGEYYRFLPPPKLFCQLLYADPETAKIIKSEKTEENGFGNDIWDSELVRHLKETCIRETFG</sequence>
<dbReference type="AlphaFoldDB" id="A0A642V0R8"/>
<gene>
    <name evidence="1" type="ORF">TRICI_004484</name>
</gene>
<dbReference type="EMBL" id="SWFS01000339">
    <property type="protein sequence ID" value="KAA8909503.1"/>
    <property type="molecule type" value="Genomic_DNA"/>
</dbReference>
<accession>A0A642V0R8</accession>
<reference evidence="1" key="1">
    <citation type="journal article" date="2019" name="G3 (Bethesda)">
        <title>Genome Assemblies of Two Rare Opportunistic Yeast Pathogens: Diutina rugosa (syn. Candida rugosa) and Trichomonascus ciferrii (syn. Candida ciferrii).</title>
        <authorList>
            <person name="Mixao V."/>
            <person name="Saus E."/>
            <person name="Hansen A.P."/>
            <person name="Lass-Florl C."/>
            <person name="Gabaldon T."/>
        </authorList>
    </citation>
    <scope>NUCLEOTIDE SEQUENCE</scope>
    <source>
        <strain evidence="1">CBS 4856</strain>
    </source>
</reference>
<comment type="caution">
    <text evidence="1">The sequence shown here is derived from an EMBL/GenBank/DDBJ whole genome shotgun (WGS) entry which is preliminary data.</text>
</comment>
<dbReference type="VEuPathDB" id="FungiDB:TRICI_004484"/>
<protein>
    <submittedName>
        <fullName evidence="1">Uncharacterized protein</fullName>
    </submittedName>
</protein>
<organism evidence="1 2">
    <name type="scientific">Trichomonascus ciferrii</name>
    <dbReference type="NCBI Taxonomy" id="44093"/>
    <lineage>
        <taxon>Eukaryota</taxon>
        <taxon>Fungi</taxon>
        <taxon>Dikarya</taxon>
        <taxon>Ascomycota</taxon>
        <taxon>Saccharomycotina</taxon>
        <taxon>Dipodascomycetes</taxon>
        <taxon>Dipodascales</taxon>
        <taxon>Trichomonascaceae</taxon>
        <taxon>Trichomonascus</taxon>
        <taxon>Trichomonascus ciferrii complex</taxon>
    </lineage>
</organism>
<evidence type="ECO:0000313" key="2">
    <source>
        <dbReference type="Proteomes" id="UP000761534"/>
    </source>
</evidence>